<feature type="domain" description="Rieske" evidence="7">
    <location>
        <begin position="290"/>
        <end position="387"/>
    </location>
</feature>
<dbReference type="EMBL" id="VFOQ01000001">
    <property type="protein sequence ID" value="TQL60944.1"/>
    <property type="molecule type" value="Genomic_DNA"/>
</dbReference>
<evidence type="ECO:0000256" key="1">
    <source>
        <dbReference type="ARBA" id="ARBA00022714"/>
    </source>
</evidence>
<evidence type="ECO:0000256" key="3">
    <source>
        <dbReference type="ARBA" id="ARBA00023004"/>
    </source>
</evidence>
<dbReference type="InterPro" id="IPR017941">
    <property type="entry name" value="Rieske_2Fe-2S"/>
</dbReference>
<dbReference type="SUPFAM" id="SSF50022">
    <property type="entry name" value="ISP domain"/>
    <property type="match status" value="1"/>
</dbReference>
<reference evidence="8 9" key="1">
    <citation type="submission" date="2019-06" db="EMBL/GenBank/DDBJ databases">
        <title>Sequencing the genomes of 1000 actinobacteria strains.</title>
        <authorList>
            <person name="Klenk H.-P."/>
        </authorList>
    </citation>
    <scope>NUCLEOTIDE SEQUENCE [LARGE SCALE GENOMIC DNA]</scope>
    <source>
        <strain evidence="8 9">DSM 18082</strain>
    </source>
</reference>
<keyword evidence="9" id="KW-1185">Reference proteome</keyword>
<dbReference type="Pfam" id="PF04173">
    <property type="entry name" value="DoxD"/>
    <property type="match status" value="1"/>
</dbReference>
<dbReference type="GO" id="GO:0004497">
    <property type="term" value="F:monooxygenase activity"/>
    <property type="evidence" value="ECO:0007669"/>
    <property type="project" value="UniProtKB-ARBA"/>
</dbReference>
<dbReference type="CDD" id="cd03467">
    <property type="entry name" value="Rieske"/>
    <property type="match status" value="1"/>
</dbReference>
<name>A0A542ZKS1_9MICO</name>
<dbReference type="PROSITE" id="PS51296">
    <property type="entry name" value="RIESKE"/>
    <property type="match status" value="1"/>
</dbReference>
<dbReference type="AlphaFoldDB" id="A0A542ZKS1"/>
<dbReference type="Proteomes" id="UP000319514">
    <property type="component" value="Unassembled WGS sequence"/>
</dbReference>
<gene>
    <name evidence="8" type="ORF">FB474_2344</name>
</gene>
<protein>
    <submittedName>
        <fullName evidence="8">Thiosulfate dehydrogenase [quinone] large subunit</fullName>
    </submittedName>
</protein>
<keyword evidence="5" id="KW-1015">Disulfide bond</keyword>
<feature type="transmembrane region" description="Helical" evidence="6">
    <location>
        <begin position="240"/>
        <end position="260"/>
    </location>
</feature>
<keyword evidence="6" id="KW-0812">Transmembrane</keyword>
<evidence type="ECO:0000313" key="9">
    <source>
        <dbReference type="Proteomes" id="UP000319514"/>
    </source>
</evidence>
<accession>A0A542ZKS1</accession>
<dbReference type="InterPro" id="IPR005805">
    <property type="entry name" value="Rieske_Fe-S_prot_C"/>
</dbReference>
<dbReference type="PRINTS" id="PR00162">
    <property type="entry name" value="RIESKE"/>
</dbReference>
<evidence type="ECO:0000259" key="7">
    <source>
        <dbReference type="PROSITE" id="PS51296"/>
    </source>
</evidence>
<evidence type="ECO:0000313" key="8">
    <source>
        <dbReference type="EMBL" id="TQL60944.1"/>
    </source>
</evidence>
<evidence type="ECO:0000256" key="4">
    <source>
        <dbReference type="ARBA" id="ARBA00023014"/>
    </source>
</evidence>
<dbReference type="InterPro" id="IPR036922">
    <property type="entry name" value="Rieske_2Fe-2S_sf"/>
</dbReference>
<dbReference type="RefSeq" id="WP_141788782.1">
    <property type="nucleotide sequence ID" value="NZ_BAAAKX010000007.1"/>
</dbReference>
<feature type="transmembrane region" description="Helical" evidence="6">
    <location>
        <begin position="113"/>
        <end position="130"/>
    </location>
</feature>
<dbReference type="Pfam" id="PF00355">
    <property type="entry name" value="Rieske"/>
    <property type="match status" value="1"/>
</dbReference>
<dbReference type="OrthoDB" id="25106at2"/>
<evidence type="ECO:0000256" key="5">
    <source>
        <dbReference type="ARBA" id="ARBA00023157"/>
    </source>
</evidence>
<dbReference type="PANTHER" id="PTHR39157">
    <property type="entry name" value="INTEGRAL MEMBRANE PROTEIN-RELATED"/>
    <property type="match status" value="1"/>
</dbReference>
<dbReference type="GO" id="GO:0046872">
    <property type="term" value="F:metal ion binding"/>
    <property type="evidence" value="ECO:0007669"/>
    <property type="project" value="UniProtKB-KW"/>
</dbReference>
<dbReference type="GO" id="GO:0051537">
    <property type="term" value="F:2 iron, 2 sulfur cluster binding"/>
    <property type="evidence" value="ECO:0007669"/>
    <property type="project" value="UniProtKB-KW"/>
</dbReference>
<keyword evidence="4" id="KW-0411">Iron-sulfur</keyword>
<evidence type="ECO:0000256" key="2">
    <source>
        <dbReference type="ARBA" id="ARBA00022723"/>
    </source>
</evidence>
<keyword evidence="6" id="KW-1133">Transmembrane helix</keyword>
<dbReference type="GO" id="GO:0016705">
    <property type="term" value="F:oxidoreductase activity, acting on paired donors, with incorporation or reduction of molecular oxygen"/>
    <property type="evidence" value="ECO:0007669"/>
    <property type="project" value="UniProtKB-ARBA"/>
</dbReference>
<dbReference type="PANTHER" id="PTHR39157:SF1">
    <property type="entry name" value="DOXX FAMILY PROTEIN"/>
    <property type="match status" value="1"/>
</dbReference>
<keyword evidence="3" id="KW-0408">Iron</keyword>
<dbReference type="Gene3D" id="2.102.10.10">
    <property type="entry name" value="Rieske [2Fe-2S] iron-sulphur domain"/>
    <property type="match status" value="1"/>
</dbReference>
<feature type="transmembrane region" description="Helical" evidence="6">
    <location>
        <begin position="142"/>
        <end position="165"/>
    </location>
</feature>
<dbReference type="InterPro" id="IPR007301">
    <property type="entry name" value="DoxD"/>
</dbReference>
<organism evidence="8 9">
    <name type="scientific">Oryzihumus leptocrescens</name>
    <dbReference type="NCBI Taxonomy" id="297536"/>
    <lineage>
        <taxon>Bacteria</taxon>
        <taxon>Bacillati</taxon>
        <taxon>Actinomycetota</taxon>
        <taxon>Actinomycetes</taxon>
        <taxon>Micrococcales</taxon>
        <taxon>Intrasporangiaceae</taxon>
        <taxon>Oryzihumus</taxon>
    </lineage>
</organism>
<evidence type="ECO:0000256" key="6">
    <source>
        <dbReference type="SAM" id="Phobius"/>
    </source>
</evidence>
<sequence>MARTSLRTAPLEHRDQLWRRVRDQPGWLILPLRAFLGVTFTYAALQKFANPGFLDASDPTSIGRQMAALEHSSPIGPLVSLSLHVPVLVGLLIATGELLVGVATLLGLWARAAAAAGALLALTFYLTVSWNTTPYYVGADIVFVFAWSVIIAFGAGGVLSVDAWLRDRARRDLRLGPEPATVAVAVPRLRQLCARGGKCGLAGDGQCTRLAGCPVFPVEEQLRPDLRAEIQRRTVVKGGAAAAAVGTLAVMAAALTAMVGRAVGGVTRVAGPAAPGPTSAQPTSAATSATVVGTVASLPVGQGVSFTNPADGNPGWVVHSAANTFVAFSAVCTHAGCPVQYDPASVQFLCPCHGGVYDGRTGQVLQGPPPAPLPSIPVHVVGGQIRVG</sequence>
<keyword evidence="2" id="KW-0479">Metal-binding</keyword>
<proteinExistence type="predicted"/>
<dbReference type="GO" id="GO:0016020">
    <property type="term" value="C:membrane"/>
    <property type="evidence" value="ECO:0007669"/>
    <property type="project" value="InterPro"/>
</dbReference>
<comment type="caution">
    <text evidence="8">The sequence shown here is derived from an EMBL/GenBank/DDBJ whole genome shotgun (WGS) entry which is preliminary data.</text>
</comment>
<keyword evidence="6" id="KW-0472">Membrane</keyword>
<feature type="transmembrane region" description="Helical" evidence="6">
    <location>
        <begin position="83"/>
        <end position="106"/>
    </location>
</feature>
<keyword evidence="1" id="KW-0001">2Fe-2S</keyword>
<feature type="transmembrane region" description="Helical" evidence="6">
    <location>
        <begin position="26"/>
        <end position="45"/>
    </location>
</feature>